<reference evidence="3 4" key="1">
    <citation type="journal article" date="2019" name="Gigascience">
        <title>Whole-genome sequence of the oriental lung fluke Paragonimus westermani.</title>
        <authorList>
            <person name="Oey H."/>
            <person name="Zakrzewski M."/>
            <person name="Narain K."/>
            <person name="Devi K.R."/>
            <person name="Agatsuma T."/>
            <person name="Nawaratna S."/>
            <person name="Gobert G.N."/>
            <person name="Jones M.K."/>
            <person name="Ragan M.A."/>
            <person name="McManus D.P."/>
            <person name="Krause L."/>
        </authorList>
    </citation>
    <scope>NUCLEOTIDE SEQUENCE [LARGE SCALE GENOMIC DNA]</scope>
    <source>
        <strain evidence="3 4">IND2009</strain>
    </source>
</reference>
<dbReference type="Proteomes" id="UP000324629">
    <property type="component" value="Unassembled WGS sequence"/>
</dbReference>
<keyword evidence="1" id="KW-0245">EGF-like domain</keyword>
<dbReference type="Gene3D" id="2.10.25.10">
    <property type="entry name" value="Laminin"/>
    <property type="match status" value="1"/>
</dbReference>
<keyword evidence="4" id="KW-1185">Reference proteome</keyword>
<dbReference type="PROSITE" id="PS01186">
    <property type="entry name" value="EGF_2"/>
    <property type="match status" value="1"/>
</dbReference>
<dbReference type="EMBL" id="QNGE01000148">
    <property type="protein sequence ID" value="KAA3681698.1"/>
    <property type="molecule type" value="Genomic_DNA"/>
</dbReference>
<comment type="caution">
    <text evidence="1">Lacks conserved residue(s) required for the propagation of feature annotation.</text>
</comment>
<gene>
    <name evidence="3" type="ORF">DEA37_0005498</name>
</gene>
<name>A0A5J4P301_9TREM</name>
<evidence type="ECO:0000313" key="4">
    <source>
        <dbReference type="Proteomes" id="UP000324629"/>
    </source>
</evidence>
<comment type="caution">
    <text evidence="3">The sequence shown here is derived from an EMBL/GenBank/DDBJ whole genome shotgun (WGS) entry which is preliminary data.</text>
</comment>
<evidence type="ECO:0000313" key="3">
    <source>
        <dbReference type="EMBL" id="KAA3681698.1"/>
    </source>
</evidence>
<feature type="domain" description="EGF-like" evidence="2">
    <location>
        <begin position="28"/>
        <end position="66"/>
    </location>
</feature>
<sequence>MDVIVYINGVSGIHQTSADPSLPDIPLPEEQCGPVRCHQHARCIDKQQGLCQCLPGFRGDGQVRCEDDPCARCLQNEVCVNDVCRPTGVNLCEGIRCGKQAFCRDGACVCNAGYTGDPMVECIEEQVKAENAISLYTQICSWLQERELPMPTYMPTSFG</sequence>
<organism evidence="3 4">
    <name type="scientific">Paragonimus westermani</name>
    <dbReference type="NCBI Taxonomy" id="34504"/>
    <lineage>
        <taxon>Eukaryota</taxon>
        <taxon>Metazoa</taxon>
        <taxon>Spiralia</taxon>
        <taxon>Lophotrochozoa</taxon>
        <taxon>Platyhelminthes</taxon>
        <taxon>Trematoda</taxon>
        <taxon>Digenea</taxon>
        <taxon>Plagiorchiida</taxon>
        <taxon>Troglotremata</taxon>
        <taxon>Troglotrematidae</taxon>
        <taxon>Paragonimus</taxon>
    </lineage>
</organism>
<dbReference type="PROSITE" id="PS50026">
    <property type="entry name" value="EGF_3"/>
    <property type="match status" value="1"/>
</dbReference>
<proteinExistence type="predicted"/>
<dbReference type="SMART" id="SM00181">
    <property type="entry name" value="EGF"/>
    <property type="match status" value="2"/>
</dbReference>
<dbReference type="AlphaFoldDB" id="A0A5J4P301"/>
<protein>
    <recommendedName>
        <fullName evidence="2">EGF-like domain-containing protein</fullName>
    </recommendedName>
</protein>
<evidence type="ECO:0000259" key="2">
    <source>
        <dbReference type="PROSITE" id="PS50026"/>
    </source>
</evidence>
<dbReference type="InterPro" id="IPR000742">
    <property type="entry name" value="EGF"/>
</dbReference>
<accession>A0A5J4P301</accession>
<evidence type="ECO:0000256" key="1">
    <source>
        <dbReference type="PROSITE-ProRule" id="PRU00076"/>
    </source>
</evidence>